<evidence type="ECO:0000256" key="1">
    <source>
        <dbReference type="SAM" id="SignalP"/>
    </source>
</evidence>
<dbReference type="AlphaFoldDB" id="E4T0G6"/>
<sequence length="182" mass="20471">MKRISYLFFLAFLTSLLATSCSDTKTYAELLKEEKNLIDAYVKRNNIEVVSTFPANTAWNNNGRDVYVLTKSGLYFHMVNAGDLSSNDTLMLKNIVVPRYKEYTLSVASDTISNWSTIDYADPSSFTYGDLTLSCKAFHEAASYMKRNESIAKIIVPSSIGFNADLLTVTPKAFDLKIKIQR</sequence>
<dbReference type="GO" id="GO:0003755">
    <property type="term" value="F:peptidyl-prolyl cis-trans isomerase activity"/>
    <property type="evidence" value="ECO:0007669"/>
    <property type="project" value="InterPro"/>
</dbReference>
<dbReference type="RefSeq" id="WP_013443694.1">
    <property type="nucleotide sequence ID" value="NC_014734.1"/>
</dbReference>
<dbReference type="KEGG" id="ppn:Palpr_0163"/>
<dbReference type="HOGENOM" id="CLU_114525_0_0_10"/>
<dbReference type="EMBL" id="CP002345">
    <property type="protein sequence ID" value="ADQ78325.1"/>
    <property type="molecule type" value="Genomic_DNA"/>
</dbReference>
<accession>E4T0G6</accession>
<dbReference type="InterPro" id="IPR046357">
    <property type="entry name" value="PPIase_dom_sf"/>
</dbReference>
<gene>
    <name evidence="2" type="ordered locus">Palpr_0163</name>
</gene>
<reference key="1">
    <citation type="submission" date="2010-11" db="EMBL/GenBank/DDBJ databases">
        <title>The complete genome of Paludibacter propionicigenes DSM 17365.</title>
        <authorList>
            <consortium name="US DOE Joint Genome Institute (JGI-PGF)"/>
            <person name="Lucas S."/>
            <person name="Copeland A."/>
            <person name="Lapidus A."/>
            <person name="Bruce D."/>
            <person name="Goodwin L."/>
            <person name="Pitluck S."/>
            <person name="Kyrpides N."/>
            <person name="Mavromatis K."/>
            <person name="Ivanova N."/>
            <person name="Munk A.C."/>
            <person name="Brettin T."/>
            <person name="Detter J.C."/>
            <person name="Han C."/>
            <person name="Tapia R."/>
            <person name="Land M."/>
            <person name="Hauser L."/>
            <person name="Markowitz V."/>
            <person name="Cheng J.-F."/>
            <person name="Hugenholtz P."/>
            <person name="Woyke T."/>
            <person name="Wu D."/>
            <person name="Gronow S."/>
            <person name="Wellnitz S."/>
            <person name="Brambilla E."/>
            <person name="Klenk H.-P."/>
            <person name="Eisen J.A."/>
        </authorList>
    </citation>
    <scope>NUCLEOTIDE SEQUENCE</scope>
    <source>
        <strain>WB4</strain>
    </source>
</reference>
<evidence type="ECO:0000313" key="3">
    <source>
        <dbReference type="Proteomes" id="UP000008718"/>
    </source>
</evidence>
<evidence type="ECO:0000313" key="2">
    <source>
        <dbReference type="EMBL" id="ADQ78325.1"/>
    </source>
</evidence>
<feature type="signal peptide" evidence="1">
    <location>
        <begin position="1"/>
        <end position="20"/>
    </location>
</feature>
<keyword evidence="3" id="KW-1185">Reference proteome</keyword>
<name>E4T0G6_PALPW</name>
<protein>
    <recommendedName>
        <fullName evidence="4">Lipoprotein</fullName>
    </recommendedName>
</protein>
<feature type="chain" id="PRO_5003189264" description="Lipoprotein" evidence="1">
    <location>
        <begin position="21"/>
        <end position="182"/>
    </location>
</feature>
<dbReference type="Gene3D" id="3.10.50.40">
    <property type="match status" value="1"/>
</dbReference>
<dbReference type="eggNOG" id="ENOG50312MI">
    <property type="taxonomic scope" value="Bacteria"/>
</dbReference>
<keyword evidence="1" id="KW-0732">Signal</keyword>
<organism evidence="2 3">
    <name type="scientific">Paludibacter propionicigenes (strain DSM 17365 / JCM 13257 / WB4)</name>
    <dbReference type="NCBI Taxonomy" id="694427"/>
    <lineage>
        <taxon>Bacteria</taxon>
        <taxon>Pseudomonadati</taxon>
        <taxon>Bacteroidota</taxon>
        <taxon>Bacteroidia</taxon>
        <taxon>Bacteroidales</taxon>
        <taxon>Paludibacteraceae</taxon>
        <taxon>Paludibacter</taxon>
    </lineage>
</organism>
<dbReference type="OrthoDB" id="1096383at2"/>
<dbReference type="InterPro" id="IPR032252">
    <property type="entry name" value="DUF4827"/>
</dbReference>
<dbReference type="STRING" id="694427.Palpr_0163"/>
<dbReference type="PROSITE" id="PS51257">
    <property type="entry name" value="PROKAR_LIPOPROTEIN"/>
    <property type="match status" value="1"/>
</dbReference>
<dbReference type="Proteomes" id="UP000008718">
    <property type="component" value="Chromosome"/>
</dbReference>
<dbReference type="Pfam" id="PF16109">
    <property type="entry name" value="DUF4827"/>
    <property type="match status" value="1"/>
</dbReference>
<proteinExistence type="predicted"/>
<evidence type="ECO:0008006" key="4">
    <source>
        <dbReference type="Google" id="ProtNLM"/>
    </source>
</evidence>
<reference evidence="2 3" key="2">
    <citation type="journal article" date="2011" name="Stand. Genomic Sci.">
        <title>Complete genome sequence of Paludibacter propionicigenes type strain (WB4).</title>
        <authorList>
            <person name="Gronow S."/>
            <person name="Munk C."/>
            <person name="Lapidus A."/>
            <person name="Nolan M."/>
            <person name="Lucas S."/>
            <person name="Hammon N."/>
            <person name="Deshpande S."/>
            <person name="Cheng J.F."/>
            <person name="Tapia R."/>
            <person name="Han C."/>
            <person name="Goodwin L."/>
            <person name="Pitluck S."/>
            <person name="Liolios K."/>
            <person name="Ivanova N."/>
            <person name="Mavromatis K."/>
            <person name="Mikhailova N."/>
            <person name="Pati A."/>
            <person name="Chen A."/>
            <person name="Palaniappan K."/>
            <person name="Land M."/>
            <person name="Hauser L."/>
            <person name="Chang Y.J."/>
            <person name="Jeffries C.D."/>
            <person name="Brambilla E."/>
            <person name="Rohde M."/>
            <person name="Goker M."/>
            <person name="Detter J.C."/>
            <person name="Woyke T."/>
            <person name="Bristow J."/>
            <person name="Eisen J.A."/>
            <person name="Markowitz V."/>
            <person name="Hugenholtz P."/>
            <person name="Kyrpides N.C."/>
            <person name="Klenk H.P."/>
        </authorList>
    </citation>
    <scope>NUCLEOTIDE SEQUENCE [LARGE SCALE GENOMIC DNA]</scope>
    <source>
        <strain evidence="3">DSM 17365 / JCM 13257 / WB4</strain>
    </source>
</reference>